<keyword evidence="6" id="KW-1185">Reference proteome</keyword>
<evidence type="ECO:0000256" key="2">
    <source>
        <dbReference type="ARBA" id="ARBA00022801"/>
    </source>
</evidence>
<dbReference type="Proteomes" id="UP001374584">
    <property type="component" value="Unassembled WGS sequence"/>
</dbReference>
<dbReference type="SUPFAM" id="SSF53590">
    <property type="entry name" value="Nucleoside hydrolase"/>
    <property type="match status" value="1"/>
</dbReference>
<evidence type="ECO:0000256" key="3">
    <source>
        <dbReference type="ARBA" id="ARBA00023295"/>
    </source>
</evidence>
<sequence>MRVVCARDQIECLTNQAWLSKDERLEQQVAKLSLQTGFISEYTRWKPHSYRVPCTVDGYLTGLCRNNQTKPSTMLASTKHDKPHDRFYNDCDCTLQNTQLNNINSNSYSDLLLKEVNSLVLKDMAANTEPKKIIIDTDHGIDDAMAIFVALQSPEVEVIGLTTIYGNVYTSLATRNSLHLLEVAGRTYIPVSEGSHLTSTKGTKLRTADFVHDADGLGNQNFPPAKGKPIEESAASFLVRQAKLNPRKVTVVALGPLTYIASAIQLDPEFVKNIG</sequence>
<name>A0AAN9N0K6_PHACN</name>
<dbReference type="GO" id="GO:0005829">
    <property type="term" value="C:cytosol"/>
    <property type="evidence" value="ECO:0007669"/>
    <property type="project" value="TreeGrafter"/>
</dbReference>
<protein>
    <recommendedName>
        <fullName evidence="4">Inosine/uridine-preferring nucleoside hydrolase domain-containing protein</fullName>
    </recommendedName>
</protein>
<evidence type="ECO:0000313" key="6">
    <source>
        <dbReference type="Proteomes" id="UP001374584"/>
    </source>
</evidence>
<evidence type="ECO:0000256" key="1">
    <source>
        <dbReference type="ARBA" id="ARBA00009176"/>
    </source>
</evidence>
<dbReference type="GO" id="GO:0006152">
    <property type="term" value="P:purine nucleoside catabolic process"/>
    <property type="evidence" value="ECO:0007669"/>
    <property type="project" value="TreeGrafter"/>
</dbReference>
<dbReference type="PANTHER" id="PTHR12304">
    <property type="entry name" value="INOSINE-URIDINE PREFERRING NUCLEOSIDE HYDROLASE"/>
    <property type="match status" value="1"/>
</dbReference>
<dbReference type="GO" id="GO:0008477">
    <property type="term" value="F:purine nucleosidase activity"/>
    <property type="evidence" value="ECO:0007669"/>
    <property type="project" value="TreeGrafter"/>
</dbReference>
<evidence type="ECO:0000313" key="5">
    <source>
        <dbReference type="EMBL" id="KAK7364499.1"/>
    </source>
</evidence>
<dbReference type="Pfam" id="PF01156">
    <property type="entry name" value="IU_nuc_hydro"/>
    <property type="match status" value="1"/>
</dbReference>
<dbReference type="InterPro" id="IPR023186">
    <property type="entry name" value="IUNH"/>
</dbReference>
<comment type="caution">
    <text evidence="5">The sequence shown here is derived from an EMBL/GenBank/DDBJ whole genome shotgun (WGS) entry which is preliminary data.</text>
</comment>
<keyword evidence="2" id="KW-0378">Hydrolase</keyword>
<dbReference type="EMBL" id="JAYMYR010000005">
    <property type="protein sequence ID" value="KAK7364499.1"/>
    <property type="molecule type" value="Genomic_DNA"/>
</dbReference>
<reference evidence="5 6" key="1">
    <citation type="submission" date="2024-01" db="EMBL/GenBank/DDBJ databases">
        <title>The genomes of 5 underutilized Papilionoideae crops provide insights into root nodulation and disease resistanc.</title>
        <authorList>
            <person name="Jiang F."/>
        </authorList>
    </citation>
    <scope>NUCLEOTIDE SEQUENCE [LARGE SCALE GENOMIC DNA]</scope>
    <source>
        <strain evidence="5">JINMINGXINNONG_FW02</strain>
        <tissue evidence="5">Leaves</tissue>
    </source>
</reference>
<evidence type="ECO:0000259" key="4">
    <source>
        <dbReference type="Pfam" id="PF01156"/>
    </source>
</evidence>
<organism evidence="5 6">
    <name type="scientific">Phaseolus coccineus</name>
    <name type="common">Scarlet runner bean</name>
    <name type="synonym">Phaseolus multiflorus</name>
    <dbReference type="NCBI Taxonomy" id="3886"/>
    <lineage>
        <taxon>Eukaryota</taxon>
        <taxon>Viridiplantae</taxon>
        <taxon>Streptophyta</taxon>
        <taxon>Embryophyta</taxon>
        <taxon>Tracheophyta</taxon>
        <taxon>Spermatophyta</taxon>
        <taxon>Magnoliopsida</taxon>
        <taxon>eudicotyledons</taxon>
        <taxon>Gunneridae</taxon>
        <taxon>Pentapetalae</taxon>
        <taxon>rosids</taxon>
        <taxon>fabids</taxon>
        <taxon>Fabales</taxon>
        <taxon>Fabaceae</taxon>
        <taxon>Papilionoideae</taxon>
        <taxon>50 kb inversion clade</taxon>
        <taxon>NPAAA clade</taxon>
        <taxon>indigoferoid/millettioid clade</taxon>
        <taxon>Phaseoleae</taxon>
        <taxon>Phaseolus</taxon>
    </lineage>
</organism>
<gene>
    <name evidence="5" type="ORF">VNO80_13209</name>
</gene>
<feature type="domain" description="Inosine/uridine-preferring nucleoside hydrolase" evidence="4">
    <location>
        <begin position="133"/>
        <end position="274"/>
    </location>
</feature>
<dbReference type="Gene3D" id="3.90.245.10">
    <property type="entry name" value="Ribonucleoside hydrolase-like"/>
    <property type="match status" value="1"/>
</dbReference>
<proteinExistence type="inferred from homology"/>
<dbReference type="InterPro" id="IPR036452">
    <property type="entry name" value="Ribo_hydro-like"/>
</dbReference>
<keyword evidence="3" id="KW-0326">Glycosidase</keyword>
<dbReference type="AlphaFoldDB" id="A0AAN9N0K6"/>
<dbReference type="PANTHER" id="PTHR12304:SF4">
    <property type="entry name" value="URIDINE NUCLEOSIDASE"/>
    <property type="match status" value="1"/>
</dbReference>
<accession>A0AAN9N0K6</accession>
<comment type="similarity">
    <text evidence="1">Belongs to the IUNH family.</text>
</comment>
<dbReference type="InterPro" id="IPR001910">
    <property type="entry name" value="Inosine/uridine_hydrolase_dom"/>
</dbReference>